<dbReference type="GO" id="GO:0005886">
    <property type="term" value="C:plasma membrane"/>
    <property type="evidence" value="ECO:0007669"/>
    <property type="project" value="TreeGrafter"/>
</dbReference>
<dbReference type="GO" id="GO:0055037">
    <property type="term" value="C:recycling endosome"/>
    <property type="evidence" value="ECO:0007669"/>
    <property type="project" value="TreeGrafter"/>
</dbReference>
<dbReference type="GO" id="GO:0005615">
    <property type="term" value="C:extracellular space"/>
    <property type="evidence" value="ECO:0007669"/>
    <property type="project" value="TreeGrafter"/>
</dbReference>
<dbReference type="PaxDb" id="121845-A0A3Q0J765"/>
<feature type="signal peptide" evidence="1">
    <location>
        <begin position="1"/>
        <end position="19"/>
    </location>
</feature>
<dbReference type="SMART" id="SM00094">
    <property type="entry name" value="TR_FER"/>
    <property type="match status" value="1"/>
</dbReference>
<gene>
    <name evidence="4" type="primary">LOC103515948</name>
</gene>
<dbReference type="GO" id="GO:0006826">
    <property type="term" value="P:iron ion transport"/>
    <property type="evidence" value="ECO:0007669"/>
    <property type="project" value="TreeGrafter"/>
</dbReference>
<dbReference type="Proteomes" id="UP000079169">
    <property type="component" value="Unplaced"/>
</dbReference>
<dbReference type="SUPFAM" id="SSF53850">
    <property type="entry name" value="Periplasmic binding protein-like II"/>
    <property type="match status" value="1"/>
</dbReference>
<dbReference type="PRINTS" id="PR00422">
    <property type="entry name" value="TRANSFERRIN"/>
</dbReference>
<dbReference type="PANTHER" id="PTHR11485:SF57">
    <property type="entry name" value="TRANSFERRIN"/>
    <property type="match status" value="1"/>
</dbReference>
<dbReference type="Gene3D" id="3.40.190.10">
    <property type="entry name" value="Periplasmic binding protein-like II"/>
    <property type="match status" value="1"/>
</dbReference>
<proteinExistence type="predicted"/>
<dbReference type="GeneID" id="103515948"/>
<reference evidence="4" key="1">
    <citation type="submission" date="2025-08" db="UniProtKB">
        <authorList>
            <consortium name="RefSeq"/>
        </authorList>
    </citation>
    <scope>IDENTIFICATION</scope>
</reference>
<dbReference type="RefSeq" id="XP_026684291.1">
    <property type="nucleotide sequence ID" value="XM_026828490.1"/>
</dbReference>
<dbReference type="InterPro" id="IPR001156">
    <property type="entry name" value="Transferrin-like_dom"/>
</dbReference>
<evidence type="ECO:0000313" key="3">
    <source>
        <dbReference type="Proteomes" id="UP000079169"/>
    </source>
</evidence>
<sequence length="389" mass="44343">MYSQTVCCVFLWTLLIGYSQQITYKICATEKVASTHTCQLLQKGNSQVECVRVLDSVDCALKLASGDVDFGVFNAEEALVASRFINEDVVIIGQTRHRTRLSEPFAFQSVAVVRKNFTGEFDELRGKKYCHPGFNTNQYWTDRVLKEFERRVVPHGCTSWVPQVRVEMFALSEFFGDSCRPGPWTPEQNFDEKLKKDYASMCRLCDNPHPTVCSYNSQDFGSHQEALDCLTQKDADVTYVALNYVHDYFGLKGSGGLHKSEEAPKASAFPGDYKFLCPNKTVQPLDTDQPCAWIRQPWNAVIARKTNNIASTLRDLLPQWLPEIQFRKEGVNWQSILYRVIQRQDRDLTYVPAQAPLNTLVEYVGKGNSSKFCTCSSFDEFFKHFILAC</sequence>
<dbReference type="STRING" id="121845.A0A3Q0J765"/>
<feature type="chain" id="PRO_5018088246" evidence="1">
    <location>
        <begin position="20"/>
        <end position="389"/>
    </location>
</feature>
<name>A0A3Q0J765_DIACI</name>
<dbReference type="AlphaFoldDB" id="A0A3Q0J765"/>
<dbReference type="Pfam" id="PF00405">
    <property type="entry name" value="Transferrin"/>
    <property type="match status" value="1"/>
</dbReference>
<organism evidence="3 4">
    <name type="scientific">Diaphorina citri</name>
    <name type="common">Asian citrus psyllid</name>
    <dbReference type="NCBI Taxonomy" id="121845"/>
    <lineage>
        <taxon>Eukaryota</taxon>
        <taxon>Metazoa</taxon>
        <taxon>Ecdysozoa</taxon>
        <taxon>Arthropoda</taxon>
        <taxon>Hexapoda</taxon>
        <taxon>Insecta</taxon>
        <taxon>Pterygota</taxon>
        <taxon>Neoptera</taxon>
        <taxon>Paraneoptera</taxon>
        <taxon>Hemiptera</taxon>
        <taxon>Sternorrhyncha</taxon>
        <taxon>Psylloidea</taxon>
        <taxon>Psyllidae</taxon>
        <taxon>Diaphorininae</taxon>
        <taxon>Diaphorina</taxon>
    </lineage>
</organism>
<evidence type="ECO:0000313" key="4">
    <source>
        <dbReference type="RefSeq" id="XP_026684291.1"/>
    </source>
</evidence>
<keyword evidence="3" id="KW-1185">Reference proteome</keyword>
<dbReference type="PROSITE" id="PS51408">
    <property type="entry name" value="TRANSFERRIN_LIKE_4"/>
    <property type="match status" value="1"/>
</dbReference>
<dbReference type="GO" id="GO:0005769">
    <property type="term" value="C:early endosome"/>
    <property type="evidence" value="ECO:0007669"/>
    <property type="project" value="TreeGrafter"/>
</dbReference>
<accession>A0A3Q0J765</accession>
<protein>
    <submittedName>
        <fullName evidence="4">Transferrin-like</fullName>
    </submittedName>
</protein>
<feature type="domain" description="Transferrin-like" evidence="2">
    <location>
        <begin position="24"/>
        <end position="377"/>
    </location>
</feature>
<dbReference type="PANTHER" id="PTHR11485">
    <property type="entry name" value="TRANSFERRIN"/>
    <property type="match status" value="1"/>
</dbReference>
<evidence type="ECO:0000256" key="1">
    <source>
        <dbReference type="SAM" id="SignalP"/>
    </source>
</evidence>
<keyword evidence="1" id="KW-0732">Signal</keyword>
<evidence type="ECO:0000259" key="2">
    <source>
        <dbReference type="PROSITE" id="PS51408"/>
    </source>
</evidence>
<dbReference type="KEGG" id="dci:103515948"/>